<keyword evidence="1" id="KW-0812">Transmembrane</keyword>
<feature type="transmembrane region" description="Helical" evidence="1">
    <location>
        <begin position="216"/>
        <end position="235"/>
    </location>
</feature>
<accession>A0A0P7XW47</accession>
<reference evidence="3 5" key="2">
    <citation type="submission" date="2016-08" db="EMBL/GenBank/DDBJ databases">
        <authorList>
            <person name="Varghese N."/>
            <person name="Submissions Spin"/>
        </authorList>
    </citation>
    <scope>NUCLEOTIDE SEQUENCE [LARGE SCALE GENOMIC DNA]</scope>
    <source>
        <strain evidence="3 5">HL-109</strain>
    </source>
</reference>
<dbReference type="EMBL" id="LJSX01000005">
    <property type="protein sequence ID" value="KPQ11763.1"/>
    <property type="molecule type" value="Genomic_DNA"/>
</dbReference>
<evidence type="ECO:0000313" key="5">
    <source>
        <dbReference type="Proteomes" id="UP000182800"/>
    </source>
</evidence>
<comment type="caution">
    <text evidence="2">The sequence shown here is derived from an EMBL/GenBank/DDBJ whole genome shotgun (WGS) entry which is preliminary data.</text>
</comment>
<dbReference type="AlphaFoldDB" id="A0A0P7XW47"/>
<keyword evidence="5" id="KW-1185">Reference proteome</keyword>
<dbReference type="InterPro" id="IPR025333">
    <property type="entry name" value="DUF4239"/>
</dbReference>
<keyword evidence="1" id="KW-1133">Transmembrane helix</keyword>
<dbReference type="Proteomes" id="UP000050497">
    <property type="component" value="Unassembled WGS sequence"/>
</dbReference>
<name>A0A0P7XW47_9HYPH</name>
<protein>
    <recommendedName>
        <fullName evidence="6">DUF4239 domain-containing protein</fullName>
    </recommendedName>
</protein>
<feature type="transmembrane region" description="Helical" evidence="1">
    <location>
        <begin position="185"/>
        <end position="204"/>
    </location>
</feature>
<dbReference type="Proteomes" id="UP000182800">
    <property type="component" value="Unassembled WGS sequence"/>
</dbReference>
<organism evidence="2 4">
    <name type="scientific">Saliniramus fredricksonii</name>
    <dbReference type="NCBI Taxonomy" id="1653334"/>
    <lineage>
        <taxon>Bacteria</taxon>
        <taxon>Pseudomonadati</taxon>
        <taxon>Pseudomonadota</taxon>
        <taxon>Alphaproteobacteria</taxon>
        <taxon>Hyphomicrobiales</taxon>
        <taxon>Salinarimonadaceae</taxon>
        <taxon>Saliniramus</taxon>
    </lineage>
</organism>
<sequence length="254" mass="27577">MLVQAFSFDSLMLLAIILMAGAVSYGFALLILKIMHRRLKGEGARLPVPAYFTAVTTIWALIFGFVAAEVWQTNNRAVEASLAERSSIQRLYGSAAVEALDLFTLRVGLADYVAAVTEDEWGAAANGEPHPRADAAVQAIRLALLEVARTDIPEPVIAKMVVDFDELQDARELRLAIGQRHVAELKWALVVVLALLSQIAIAFVHRDRLRAGRTAIALFTVAACLSIWLVALHASPYGGAVRVSPENLTALLRP</sequence>
<evidence type="ECO:0000313" key="4">
    <source>
        <dbReference type="Proteomes" id="UP000050497"/>
    </source>
</evidence>
<dbReference type="EMBL" id="FMBM01000002">
    <property type="protein sequence ID" value="SCC82311.1"/>
    <property type="molecule type" value="Genomic_DNA"/>
</dbReference>
<feature type="transmembrane region" description="Helical" evidence="1">
    <location>
        <begin position="46"/>
        <end position="68"/>
    </location>
</feature>
<dbReference type="STRING" id="1653334.GA0071312_3292"/>
<reference evidence="2 4" key="1">
    <citation type="submission" date="2015-09" db="EMBL/GenBank/DDBJ databases">
        <title>Identification and resolution of microdiversity through metagenomic sequencing of parallel consortia.</title>
        <authorList>
            <person name="Nelson W.C."/>
            <person name="Romine M.F."/>
            <person name="Lindemann S.R."/>
        </authorList>
    </citation>
    <scope>NUCLEOTIDE SEQUENCE [LARGE SCALE GENOMIC DNA]</scope>
    <source>
        <strain evidence="2">HL-109</strain>
    </source>
</reference>
<feature type="transmembrane region" description="Helical" evidence="1">
    <location>
        <begin position="12"/>
        <end position="34"/>
    </location>
</feature>
<evidence type="ECO:0000313" key="3">
    <source>
        <dbReference type="EMBL" id="SCC82311.1"/>
    </source>
</evidence>
<evidence type="ECO:0008006" key="6">
    <source>
        <dbReference type="Google" id="ProtNLM"/>
    </source>
</evidence>
<evidence type="ECO:0000313" key="2">
    <source>
        <dbReference type="EMBL" id="KPQ11763.1"/>
    </source>
</evidence>
<dbReference type="OrthoDB" id="8444963at2"/>
<proteinExistence type="predicted"/>
<dbReference type="Pfam" id="PF14023">
    <property type="entry name" value="Bestrophin-like"/>
    <property type="match status" value="1"/>
</dbReference>
<gene>
    <name evidence="3" type="ORF">GA0071312_3292</name>
    <name evidence="2" type="ORF">HLUCCO17_04620</name>
</gene>
<evidence type="ECO:0000256" key="1">
    <source>
        <dbReference type="SAM" id="Phobius"/>
    </source>
</evidence>
<dbReference type="RefSeq" id="WP_074445827.1">
    <property type="nucleotide sequence ID" value="NZ_FMBM01000002.1"/>
</dbReference>
<keyword evidence="1" id="KW-0472">Membrane</keyword>